<comment type="caution">
    <text evidence="1">The sequence shown here is derived from an EMBL/GenBank/DDBJ whole genome shotgun (WGS) entry which is preliminary data.</text>
</comment>
<dbReference type="RefSeq" id="WP_131258645.1">
    <property type="nucleotide sequence ID" value="NZ_JBHSUS010000001.1"/>
</dbReference>
<sequence>MTLAVHDQAINNMIDMLKDHVAKEQLMTYVGLYFKYGPVLNEKDICDFFGLTPRVMKYQVKQNQFPIRVVRRGHQLFAPTASLIGFLYQGTDND</sequence>
<evidence type="ECO:0000313" key="1">
    <source>
        <dbReference type="EMBL" id="MFC6441014.1"/>
    </source>
</evidence>
<reference evidence="2" key="1">
    <citation type="journal article" date="2019" name="Int. J. Syst. Evol. Microbiol.">
        <title>The Global Catalogue of Microorganisms (GCM) 10K type strain sequencing project: providing services to taxonomists for standard genome sequencing and annotation.</title>
        <authorList>
            <consortium name="The Broad Institute Genomics Platform"/>
            <consortium name="The Broad Institute Genome Sequencing Center for Infectious Disease"/>
            <person name="Wu L."/>
            <person name="Ma J."/>
        </authorList>
    </citation>
    <scope>NUCLEOTIDE SEQUENCE [LARGE SCALE GENOMIC DNA]</scope>
    <source>
        <strain evidence="2">CGMCC 1.16031</strain>
    </source>
</reference>
<gene>
    <name evidence="1" type="ORF">ACFP85_12745</name>
</gene>
<dbReference type="Proteomes" id="UP001596364">
    <property type="component" value="Unassembled WGS sequence"/>
</dbReference>
<dbReference type="EMBL" id="JBHSUS010000001">
    <property type="protein sequence ID" value="MFC6441014.1"/>
    <property type="molecule type" value="Genomic_DNA"/>
</dbReference>
<name>A0ABW1XME0_9ALTE</name>
<proteinExistence type="predicted"/>
<keyword evidence="2" id="KW-1185">Reference proteome</keyword>
<protein>
    <recommendedName>
        <fullName evidence="3">DNA-binding protein</fullName>
    </recommendedName>
</protein>
<accession>A0ABW1XME0</accession>
<organism evidence="1 2">
    <name type="scientific">Pseudobowmanella zhangzhouensis</name>
    <dbReference type="NCBI Taxonomy" id="1537679"/>
    <lineage>
        <taxon>Bacteria</taxon>
        <taxon>Pseudomonadati</taxon>
        <taxon>Pseudomonadota</taxon>
        <taxon>Gammaproteobacteria</taxon>
        <taxon>Alteromonadales</taxon>
        <taxon>Alteromonadaceae</taxon>
    </lineage>
</organism>
<evidence type="ECO:0000313" key="2">
    <source>
        <dbReference type="Proteomes" id="UP001596364"/>
    </source>
</evidence>
<evidence type="ECO:0008006" key="3">
    <source>
        <dbReference type="Google" id="ProtNLM"/>
    </source>
</evidence>